<keyword evidence="2" id="KW-0648">Protein biosynthesis</keyword>
<comment type="similarity">
    <text evidence="1">Belongs to the SUI1 family.</text>
</comment>
<dbReference type="InterPro" id="IPR001950">
    <property type="entry name" value="SUI1"/>
</dbReference>
<reference evidence="4 5" key="1">
    <citation type="submission" date="2019-07" db="EMBL/GenBank/DDBJ databases">
        <authorList>
            <person name="Jastrzebski P J."/>
            <person name="Paukszto L."/>
            <person name="Jastrzebski P J."/>
        </authorList>
    </citation>
    <scope>NUCLEOTIDE SEQUENCE [LARGE SCALE GENOMIC DNA]</scope>
    <source>
        <strain evidence="4 5">WMS-il1</strain>
    </source>
</reference>
<dbReference type="Pfam" id="PF01253">
    <property type="entry name" value="SUI1"/>
    <property type="match status" value="1"/>
</dbReference>
<dbReference type="AlphaFoldDB" id="A0A564ZCM7"/>
<name>A0A564ZCM7_HYMDI</name>
<protein>
    <recommendedName>
        <fullName evidence="3">SUI1 domain-containing protein</fullName>
    </recommendedName>
</protein>
<sequence>MKRDQNFRFYDPYADEEIEQPEDGLVHIRVHKQAIHKFVTTVSGVPEKYHLRTILKCCMREFGCKGGIKQNNEFNEVMLLQGDRRTGVYEFLTENNLVSPECIRVHGN</sequence>
<accession>A0A564ZCM7</accession>
<keyword evidence="5" id="KW-1185">Reference proteome</keyword>
<evidence type="ECO:0000259" key="3">
    <source>
        <dbReference type="PROSITE" id="PS50296"/>
    </source>
</evidence>
<dbReference type="InterPro" id="IPR036877">
    <property type="entry name" value="SUI1_dom_sf"/>
</dbReference>
<feature type="domain" description="SUI1" evidence="3">
    <location>
        <begin position="26"/>
        <end position="96"/>
    </location>
</feature>
<evidence type="ECO:0000256" key="2">
    <source>
        <dbReference type="ARBA" id="ARBA00022917"/>
    </source>
</evidence>
<dbReference type="PANTHER" id="PTHR10388">
    <property type="entry name" value="EUKARYOTIC TRANSLATION INITIATION FACTOR SUI1"/>
    <property type="match status" value="1"/>
</dbReference>
<dbReference type="GO" id="GO:0003743">
    <property type="term" value="F:translation initiation factor activity"/>
    <property type="evidence" value="ECO:0007669"/>
    <property type="project" value="InterPro"/>
</dbReference>
<dbReference type="SUPFAM" id="SSF55159">
    <property type="entry name" value="eIF1-like"/>
    <property type="match status" value="1"/>
</dbReference>
<evidence type="ECO:0000313" key="5">
    <source>
        <dbReference type="Proteomes" id="UP000321570"/>
    </source>
</evidence>
<proteinExistence type="inferred from homology"/>
<evidence type="ECO:0000256" key="1">
    <source>
        <dbReference type="ARBA" id="ARBA00005422"/>
    </source>
</evidence>
<dbReference type="Gene3D" id="3.30.780.10">
    <property type="entry name" value="SUI1-like domain"/>
    <property type="match status" value="1"/>
</dbReference>
<dbReference type="InterPro" id="IPR005874">
    <property type="entry name" value="SUI1_euk"/>
</dbReference>
<organism evidence="4 5">
    <name type="scientific">Hymenolepis diminuta</name>
    <name type="common">Rat tapeworm</name>
    <dbReference type="NCBI Taxonomy" id="6216"/>
    <lineage>
        <taxon>Eukaryota</taxon>
        <taxon>Metazoa</taxon>
        <taxon>Spiralia</taxon>
        <taxon>Lophotrochozoa</taxon>
        <taxon>Platyhelminthes</taxon>
        <taxon>Cestoda</taxon>
        <taxon>Eucestoda</taxon>
        <taxon>Cyclophyllidea</taxon>
        <taxon>Hymenolepididae</taxon>
        <taxon>Hymenolepis</taxon>
    </lineage>
</organism>
<gene>
    <name evidence="4" type="ORF">WMSIL1_LOCUS14701</name>
</gene>
<evidence type="ECO:0000313" key="4">
    <source>
        <dbReference type="EMBL" id="VUZ57247.1"/>
    </source>
</evidence>
<dbReference type="EMBL" id="CABIJS010000714">
    <property type="protein sequence ID" value="VUZ57247.1"/>
    <property type="molecule type" value="Genomic_DNA"/>
</dbReference>
<dbReference type="Proteomes" id="UP000321570">
    <property type="component" value="Unassembled WGS sequence"/>
</dbReference>
<dbReference type="CDD" id="cd11566">
    <property type="entry name" value="eIF1_SUI1"/>
    <property type="match status" value="1"/>
</dbReference>
<dbReference type="PROSITE" id="PS50296">
    <property type="entry name" value="SUI1"/>
    <property type="match status" value="1"/>
</dbReference>